<evidence type="ECO:0000256" key="1">
    <source>
        <dbReference type="SAM" id="Phobius"/>
    </source>
</evidence>
<dbReference type="AlphaFoldDB" id="A0A0A2LYC1"/>
<proteinExistence type="predicted"/>
<comment type="caution">
    <text evidence="4">The sequence shown here is derived from an EMBL/GenBank/DDBJ whole genome shotgun (WGS) entry which is preliminary data.</text>
</comment>
<dbReference type="PIRSF" id="PIRSF018266">
    <property type="entry name" value="FecR"/>
    <property type="match status" value="1"/>
</dbReference>
<evidence type="ECO:0000313" key="5">
    <source>
        <dbReference type="Proteomes" id="UP000030129"/>
    </source>
</evidence>
<dbReference type="Gene3D" id="2.60.120.1440">
    <property type="match status" value="1"/>
</dbReference>
<keyword evidence="5" id="KW-1185">Reference proteome</keyword>
<evidence type="ECO:0000259" key="3">
    <source>
        <dbReference type="Pfam" id="PF16344"/>
    </source>
</evidence>
<evidence type="ECO:0000259" key="2">
    <source>
        <dbReference type="Pfam" id="PF04773"/>
    </source>
</evidence>
<dbReference type="InterPro" id="IPR012373">
    <property type="entry name" value="Ferrdict_sens_TM"/>
</dbReference>
<feature type="domain" description="Protein FecR C-terminal" evidence="3">
    <location>
        <begin position="232"/>
        <end position="297"/>
    </location>
</feature>
<dbReference type="Proteomes" id="UP000030129">
    <property type="component" value="Unassembled WGS sequence"/>
</dbReference>
<reference evidence="4 5" key="1">
    <citation type="submission" date="2013-09" db="EMBL/GenBank/DDBJ databases">
        <authorList>
            <person name="Zeng Z."/>
            <person name="Chen C."/>
        </authorList>
    </citation>
    <scope>NUCLEOTIDE SEQUENCE [LARGE SCALE GENOMIC DNA]</scope>
    <source>
        <strain evidence="4 5">F44-8</strain>
    </source>
</reference>
<feature type="domain" description="FecR protein" evidence="2">
    <location>
        <begin position="103"/>
        <end position="190"/>
    </location>
</feature>
<dbReference type="STRING" id="1406840.Q763_00955"/>
<keyword evidence="1" id="KW-1133">Transmembrane helix</keyword>
<dbReference type="Pfam" id="PF04773">
    <property type="entry name" value="FecR"/>
    <property type="match status" value="1"/>
</dbReference>
<keyword evidence="1" id="KW-0812">Transmembrane</keyword>
<evidence type="ECO:0000313" key="4">
    <source>
        <dbReference type="EMBL" id="KGO84346.1"/>
    </source>
</evidence>
<dbReference type="Gene3D" id="3.55.50.30">
    <property type="match status" value="1"/>
</dbReference>
<dbReference type="PANTHER" id="PTHR30273">
    <property type="entry name" value="PERIPLASMIC SIGNAL SENSOR AND SIGMA FACTOR ACTIVATOR FECR-RELATED"/>
    <property type="match status" value="1"/>
</dbReference>
<dbReference type="EMBL" id="JRLV01000001">
    <property type="protein sequence ID" value="KGO84346.1"/>
    <property type="molecule type" value="Genomic_DNA"/>
</dbReference>
<dbReference type="RefSeq" id="WP_035130073.1">
    <property type="nucleotide sequence ID" value="NZ_JRLV01000001.1"/>
</dbReference>
<dbReference type="Pfam" id="PF16344">
    <property type="entry name" value="FecR_C"/>
    <property type="match status" value="1"/>
</dbReference>
<dbReference type="InterPro" id="IPR006860">
    <property type="entry name" value="FecR"/>
</dbReference>
<dbReference type="PANTHER" id="PTHR30273:SF2">
    <property type="entry name" value="PROTEIN FECR"/>
    <property type="match status" value="1"/>
</dbReference>
<keyword evidence="1" id="KW-0472">Membrane</keyword>
<dbReference type="GO" id="GO:0016989">
    <property type="term" value="F:sigma factor antagonist activity"/>
    <property type="evidence" value="ECO:0007669"/>
    <property type="project" value="TreeGrafter"/>
</dbReference>
<gene>
    <name evidence="4" type="ORF">Q763_00955</name>
</gene>
<feature type="transmembrane region" description="Helical" evidence="1">
    <location>
        <begin position="74"/>
        <end position="93"/>
    </location>
</feature>
<protein>
    <submittedName>
        <fullName evidence="4">Uncharacterized protein</fullName>
    </submittedName>
</protein>
<dbReference type="InterPro" id="IPR032508">
    <property type="entry name" value="FecR_C"/>
</dbReference>
<name>A0A0A2LYC1_9FLAO</name>
<organism evidence="4 5">
    <name type="scientific">Flavobacterium beibuense F44-8</name>
    <dbReference type="NCBI Taxonomy" id="1406840"/>
    <lineage>
        <taxon>Bacteria</taxon>
        <taxon>Pseudomonadati</taxon>
        <taxon>Bacteroidota</taxon>
        <taxon>Flavobacteriia</taxon>
        <taxon>Flavobacteriales</taxon>
        <taxon>Flavobacteriaceae</taxon>
        <taxon>Flavobacterium</taxon>
    </lineage>
</organism>
<accession>A0A0A2LYC1</accession>
<dbReference type="eggNOG" id="COG3712">
    <property type="taxonomic scope" value="Bacteria"/>
</dbReference>
<sequence>MKEDIKLAKWLAGEMDEKELKEFESLPEFDTYRKIAEYSAQLQAPETDTDRLYNAITEKRQAPQTKVVKLHQPWLVRIAAVLIIALCLTFVFYTNNTTTQIAQAGEKTEFLLPDKSAVVLNSGSEAEFKSWNWNKKRSVDLTGEAYFKVAKGKTFDVNTPLGKVTVVGTQFNVKARDNRFDVTCFEGKVKVTYKSQEVFLTPGESVTFENGEEITIPETQAAQPGWMNNEVTFVSEKPENIIKEIERHYAVKIELDKNVSLSPENVFTGTLPMNELDTTLAFFTDKYHLKAEKTGKGTVILSAE</sequence>